<evidence type="ECO:0000256" key="4">
    <source>
        <dbReference type="ARBA" id="ARBA00022806"/>
    </source>
</evidence>
<dbReference type="InterPro" id="IPR011545">
    <property type="entry name" value="DEAD/DEAH_box_helicase_dom"/>
</dbReference>
<dbReference type="EMBL" id="LAZR01039902">
    <property type="protein sequence ID" value="KKL15850.1"/>
    <property type="molecule type" value="Genomic_DNA"/>
</dbReference>
<evidence type="ECO:0000313" key="9">
    <source>
        <dbReference type="EMBL" id="KKL15850.1"/>
    </source>
</evidence>
<sequence>MPFKTLRLIQPLLNAVHSEGYTIPTAIQQEAIPHVLVGRDLLGCAQTGTGKTAAFALPILQLLHEHATISKSSRRTRAPSHSRRIRSLILTPTRELAAQIGENFRVYGQHTGLRHTVIFGGVKQHQQTRALHRGVDILVATPGRLLDLLNQRLLSLRGVEIFVLDEADRMLDMGFIHDIRRVIAELPTRRQTLMFSATMPGKIRALAEKILQKPVRVKVAAESPAADTVKQTLYFVDPKGKMALLKYLLKDSQITRALVFTRTKYGADKVVRRLVHGDIVAEAIHSNKSQNVRLRALANFRRGKTRVLVASDIAARGLDIDDISHVFNYDLPNEAETYVHRIGRTGRAGARGQAISFCSDDQRSYLRDIERLLGKAIPVLQHSIKTKPPVMRKSTASKKQKANVRKKRK</sequence>
<dbReference type="InterPro" id="IPR001650">
    <property type="entry name" value="Helicase_C-like"/>
</dbReference>
<dbReference type="GO" id="GO:0003724">
    <property type="term" value="F:RNA helicase activity"/>
    <property type="evidence" value="ECO:0007669"/>
    <property type="project" value="TreeGrafter"/>
</dbReference>
<proteinExistence type="predicted"/>
<keyword evidence="2" id="KW-0547">Nucleotide-binding</keyword>
<dbReference type="SMART" id="SM00490">
    <property type="entry name" value="HELICc"/>
    <property type="match status" value="1"/>
</dbReference>
<evidence type="ECO:0008006" key="10">
    <source>
        <dbReference type="Google" id="ProtNLM"/>
    </source>
</evidence>
<keyword evidence="1" id="KW-0963">Cytoplasm</keyword>
<evidence type="ECO:0000256" key="3">
    <source>
        <dbReference type="ARBA" id="ARBA00022801"/>
    </source>
</evidence>
<dbReference type="GO" id="GO:0005829">
    <property type="term" value="C:cytosol"/>
    <property type="evidence" value="ECO:0007669"/>
    <property type="project" value="TreeGrafter"/>
</dbReference>
<keyword evidence="4" id="KW-0347">Helicase</keyword>
<feature type="compositionally biased region" description="Basic residues" evidence="6">
    <location>
        <begin position="395"/>
        <end position="409"/>
    </location>
</feature>
<reference evidence="9" key="1">
    <citation type="journal article" date="2015" name="Nature">
        <title>Complex archaea that bridge the gap between prokaryotes and eukaryotes.</title>
        <authorList>
            <person name="Spang A."/>
            <person name="Saw J.H."/>
            <person name="Jorgensen S.L."/>
            <person name="Zaremba-Niedzwiedzka K."/>
            <person name="Martijn J."/>
            <person name="Lind A.E."/>
            <person name="van Eijk R."/>
            <person name="Schleper C."/>
            <person name="Guy L."/>
            <person name="Ettema T.J."/>
        </authorList>
    </citation>
    <scope>NUCLEOTIDE SEQUENCE</scope>
</reference>
<dbReference type="PROSITE" id="PS00039">
    <property type="entry name" value="DEAD_ATP_HELICASE"/>
    <property type="match status" value="1"/>
</dbReference>
<gene>
    <name evidence="9" type="ORF">LCGC14_2501470</name>
</gene>
<evidence type="ECO:0000256" key="2">
    <source>
        <dbReference type="ARBA" id="ARBA00022741"/>
    </source>
</evidence>
<dbReference type="CDD" id="cd18787">
    <property type="entry name" value="SF2_C_DEAD"/>
    <property type="match status" value="1"/>
</dbReference>
<dbReference type="GO" id="GO:0005524">
    <property type="term" value="F:ATP binding"/>
    <property type="evidence" value="ECO:0007669"/>
    <property type="project" value="UniProtKB-KW"/>
</dbReference>
<dbReference type="InterPro" id="IPR027417">
    <property type="entry name" value="P-loop_NTPase"/>
</dbReference>
<organism evidence="9">
    <name type="scientific">marine sediment metagenome</name>
    <dbReference type="NCBI Taxonomy" id="412755"/>
    <lineage>
        <taxon>unclassified sequences</taxon>
        <taxon>metagenomes</taxon>
        <taxon>ecological metagenomes</taxon>
    </lineage>
</organism>
<dbReference type="PROSITE" id="PS51194">
    <property type="entry name" value="HELICASE_CTER"/>
    <property type="match status" value="1"/>
</dbReference>
<dbReference type="GO" id="GO:0003676">
    <property type="term" value="F:nucleic acid binding"/>
    <property type="evidence" value="ECO:0007669"/>
    <property type="project" value="InterPro"/>
</dbReference>
<dbReference type="PANTHER" id="PTHR47959">
    <property type="entry name" value="ATP-DEPENDENT RNA HELICASE RHLE-RELATED"/>
    <property type="match status" value="1"/>
</dbReference>
<feature type="region of interest" description="Disordered" evidence="6">
    <location>
        <begin position="388"/>
        <end position="409"/>
    </location>
</feature>
<dbReference type="InterPro" id="IPR044742">
    <property type="entry name" value="DEAD/DEAH_RhlB"/>
</dbReference>
<dbReference type="CDD" id="cd00268">
    <property type="entry name" value="DEADc"/>
    <property type="match status" value="1"/>
</dbReference>
<evidence type="ECO:0000259" key="8">
    <source>
        <dbReference type="PROSITE" id="PS51194"/>
    </source>
</evidence>
<evidence type="ECO:0000256" key="5">
    <source>
        <dbReference type="ARBA" id="ARBA00022840"/>
    </source>
</evidence>
<dbReference type="SMART" id="SM00487">
    <property type="entry name" value="DEXDc"/>
    <property type="match status" value="1"/>
</dbReference>
<dbReference type="PROSITE" id="PS51192">
    <property type="entry name" value="HELICASE_ATP_BIND_1"/>
    <property type="match status" value="1"/>
</dbReference>
<accession>A0A0F9B2I8</accession>
<feature type="domain" description="Helicase ATP-binding" evidence="7">
    <location>
        <begin position="32"/>
        <end position="217"/>
    </location>
</feature>
<evidence type="ECO:0000256" key="6">
    <source>
        <dbReference type="SAM" id="MobiDB-lite"/>
    </source>
</evidence>
<name>A0A0F9B2I8_9ZZZZ</name>
<dbReference type="AlphaFoldDB" id="A0A0F9B2I8"/>
<dbReference type="Pfam" id="PF00271">
    <property type="entry name" value="Helicase_C"/>
    <property type="match status" value="1"/>
</dbReference>
<protein>
    <recommendedName>
        <fullName evidence="10">DEAD/DEAH box helicase</fullName>
    </recommendedName>
</protein>
<dbReference type="SUPFAM" id="SSF52540">
    <property type="entry name" value="P-loop containing nucleoside triphosphate hydrolases"/>
    <property type="match status" value="1"/>
</dbReference>
<keyword evidence="3" id="KW-0378">Hydrolase</keyword>
<dbReference type="InterPro" id="IPR000629">
    <property type="entry name" value="RNA-helicase_DEAD-box_CS"/>
</dbReference>
<dbReference type="Pfam" id="PF00270">
    <property type="entry name" value="DEAD"/>
    <property type="match status" value="1"/>
</dbReference>
<dbReference type="InterPro" id="IPR050079">
    <property type="entry name" value="DEAD_box_RNA_helicase"/>
</dbReference>
<dbReference type="GO" id="GO:0016787">
    <property type="term" value="F:hydrolase activity"/>
    <property type="evidence" value="ECO:0007669"/>
    <property type="project" value="UniProtKB-KW"/>
</dbReference>
<feature type="domain" description="Helicase C-terminal" evidence="8">
    <location>
        <begin position="228"/>
        <end position="395"/>
    </location>
</feature>
<comment type="caution">
    <text evidence="9">The sequence shown here is derived from an EMBL/GenBank/DDBJ whole genome shotgun (WGS) entry which is preliminary data.</text>
</comment>
<dbReference type="PANTHER" id="PTHR47959:SF13">
    <property type="entry name" value="ATP-DEPENDENT RNA HELICASE RHLE"/>
    <property type="match status" value="1"/>
</dbReference>
<evidence type="ECO:0000259" key="7">
    <source>
        <dbReference type="PROSITE" id="PS51192"/>
    </source>
</evidence>
<dbReference type="InterPro" id="IPR014001">
    <property type="entry name" value="Helicase_ATP-bd"/>
</dbReference>
<keyword evidence="5" id="KW-0067">ATP-binding</keyword>
<dbReference type="FunFam" id="3.40.50.300:FF:000108">
    <property type="entry name" value="ATP-dependent RNA helicase RhlE"/>
    <property type="match status" value="1"/>
</dbReference>
<evidence type="ECO:0000256" key="1">
    <source>
        <dbReference type="ARBA" id="ARBA00022490"/>
    </source>
</evidence>
<dbReference type="Gene3D" id="3.40.50.300">
    <property type="entry name" value="P-loop containing nucleotide triphosphate hydrolases"/>
    <property type="match status" value="2"/>
</dbReference>